<dbReference type="InterPro" id="IPR021886">
    <property type="entry name" value="MgsA_C"/>
</dbReference>
<dbReference type="GO" id="GO:0017116">
    <property type="term" value="F:single-stranded DNA helicase activity"/>
    <property type="evidence" value="ECO:0007669"/>
    <property type="project" value="TreeGrafter"/>
</dbReference>
<dbReference type="InterPro" id="IPR051314">
    <property type="entry name" value="AAA_ATPase_RarA/MGS1/WRNIP1"/>
</dbReference>
<dbReference type="GO" id="GO:0006261">
    <property type="term" value="P:DNA-templated DNA replication"/>
    <property type="evidence" value="ECO:0007669"/>
    <property type="project" value="TreeGrafter"/>
</dbReference>
<dbReference type="GO" id="GO:0003677">
    <property type="term" value="F:DNA binding"/>
    <property type="evidence" value="ECO:0007669"/>
    <property type="project" value="InterPro"/>
</dbReference>
<sequence>MDLFDHTADQEMAGTAPLADRMRPRRLEDVVGQDHITAQGSLLERAVSEDRVFSMILWGPPGCGKTTLANVIATRTKNQWVKISAVLSGVKEVRQIIDAAKERRRLHNLRTLLFVDEIHRFNKSQQDAFLFHVENGLITLIGATTENPSFEVNPALVSRCRIFALNSLSRDAIVQILNRALTDKNKGLGLSSDMFSKEAIDHIAAASDGDARAALTNLEACALNRGDGKTLDVEDVRTMVAQKLLRHDKAGEEHFNVISAFIKSVRGSDPDGAMYWLERMLAAGDDPIYILRRMIRLATEDIGLADPGALTMALNADVSFRRLGRPEGDGSLYQAAVYLATAPKSNAVYAAQKQVRDAVKKYGSLPVPMHIRNAPTGLMKQMGYGKGYKYAHDYKHGYASQSYLPEPLEDKRFYHPTARGYEKTVKQRLEAWLDLKRGAKET</sequence>
<evidence type="ECO:0000313" key="10">
    <source>
        <dbReference type="Proteomes" id="UP000248798"/>
    </source>
</evidence>
<dbReference type="GO" id="GO:0008047">
    <property type="term" value="F:enzyme activator activity"/>
    <property type="evidence" value="ECO:0007669"/>
    <property type="project" value="TreeGrafter"/>
</dbReference>
<evidence type="ECO:0000256" key="5">
    <source>
        <dbReference type="ARBA" id="ARBA00022741"/>
    </source>
</evidence>
<dbReference type="Gene3D" id="1.10.8.60">
    <property type="match status" value="1"/>
</dbReference>
<dbReference type="Proteomes" id="UP000293902">
    <property type="component" value="Chromosome"/>
</dbReference>
<dbReference type="FunFam" id="1.20.272.10:FF:000001">
    <property type="entry name" value="Putative AAA family ATPase"/>
    <property type="match status" value="1"/>
</dbReference>
<dbReference type="OrthoDB" id="9778364at2"/>
<dbReference type="CDD" id="cd00009">
    <property type="entry name" value="AAA"/>
    <property type="match status" value="1"/>
</dbReference>
<protein>
    <recommendedName>
        <fullName evidence="3">Replication-associated recombination protein A</fullName>
    </recommendedName>
</protein>
<keyword evidence="6" id="KW-0067">ATP-binding</keyword>
<evidence type="ECO:0000256" key="2">
    <source>
        <dbReference type="ARBA" id="ARBA00008959"/>
    </source>
</evidence>
<dbReference type="Pfam" id="PF12002">
    <property type="entry name" value="MgsA_C"/>
    <property type="match status" value="1"/>
</dbReference>
<dbReference type="Gene3D" id="1.20.272.10">
    <property type="match status" value="1"/>
</dbReference>
<dbReference type="Gene3D" id="1.10.3710.10">
    <property type="entry name" value="DNA polymerase III clamp loader subunits, C-terminal domain"/>
    <property type="match status" value="1"/>
</dbReference>
<dbReference type="InterPro" id="IPR003593">
    <property type="entry name" value="AAA+_ATPase"/>
</dbReference>
<evidence type="ECO:0000313" key="9">
    <source>
        <dbReference type="EMBL" id="RAM04011.1"/>
    </source>
</evidence>
<dbReference type="SMART" id="SM00382">
    <property type="entry name" value="AAA"/>
    <property type="match status" value="1"/>
</dbReference>
<dbReference type="FunFam" id="1.10.3710.10:FF:000004">
    <property type="entry name" value="Putative ATPase, AAA family"/>
    <property type="match status" value="1"/>
</dbReference>
<reference evidence="9 10" key="1">
    <citation type="submission" date="2018-06" db="EMBL/GenBank/DDBJ databases">
        <title>Complete Genome Sequence of Desulfobacter hydrogenophilus (DSM3380).</title>
        <authorList>
            <person name="Marietou A."/>
            <person name="Schreiber L."/>
            <person name="Marshall I."/>
            <person name="Jorgensen B."/>
        </authorList>
    </citation>
    <scope>NUCLEOTIDE SEQUENCE [LARGE SCALE GENOMIC DNA]</scope>
    <source>
        <strain evidence="9 10">DSM 3380</strain>
    </source>
</reference>
<name>A0A328FHE9_9BACT</name>
<evidence type="ECO:0000256" key="1">
    <source>
        <dbReference type="ARBA" id="ARBA00002393"/>
    </source>
</evidence>
<dbReference type="CDD" id="cd18139">
    <property type="entry name" value="HLD_clamp_RarA"/>
    <property type="match status" value="1"/>
</dbReference>
<dbReference type="FunFam" id="3.40.50.300:FF:000137">
    <property type="entry name" value="Replication-associated recombination protein A"/>
    <property type="match status" value="1"/>
</dbReference>
<feature type="domain" description="AAA+ ATPase" evidence="7">
    <location>
        <begin position="51"/>
        <end position="168"/>
    </location>
</feature>
<evidence type="ECO:0000256" key="4">
    <source>
        <dbReference type="ARBA" id="ARBA00022705"/>
    </source>
</evidence>
<evidence type="ECO:0000256" key="3">
    <source>
        <dbReference type="ARBA" id="ARBA00020776"/>
    </source>
</evidence>
<dbReference type="AlphaFoldDB" id="A0A328FHE9"/>
<dbReference type="PANTHER" id="PTHR13779">
    <property type="entry name" value="WERNER HELICASE-INTERACTING PROTEIN 1 FAMILY MEMBER"/>
    <property type="match status" value="1"/>
</dbReference>
<gene>
    <name evidence="9" type="ORF">DO021_00905</name>
    <name evidence="8" type="ORF">EYB58_08920</name>
</gene>
<dbReference type="SUPFAM" id="SSF52540">
    <property type="entry name" value="P-loop containing nucleoside triphosphate hydrolases"/>
    <property type="match status" value="1"/>
</dbReference>
<dbReference type="InterPro" id="IPR027417">
    <property type="entry name" value="P-loop_NTPase"/>
</dbReference>
<dbReference type="RefSeq" id="WP_111952732.1">
    <property type="nucleotide sequence ID" value="NZ_CP036313.1"/>
</dbReference>
<accession>A0A328FHE9</accession>
<dbReference type="InterPro" id="IPR003959">
    <property type="entry name" value="ATPase_AAA_core"/>
</dbReference>
<dbReference type="EMBL" id="CP036313">
    <property type="protein sequence ID" value="QBH13028.1"/>
    <property type="molecule type" value="Genomic_DNA"/>
</dbReference>
<dbReference type="InterPro" id="IPR008921">
    <property type="entry name" value="DNA_pol3_clamp-load_cplx_C"/>
</dbReference>
<evidence type="ECO:0000256" key="6">
    <source>
        <dbReference type="ARBA" id="ARBA00022840"/>
    </source>
</evidence>
<keyword evidence="11" id="KW-1185">Reference proteome</keyword>
<dbReference type="Pfam" id="PF16193">
    <property type="entry name" value="AAA_assoc_2"/>
    <property type="match status" value="1"/>
</dbReference>
<dbReference type="InterPro" id="IPR032423">
    <property type="entry name" value="AAA_assoc_2"/>
</dbReference>
<evidence type="ECO:0000313" key="8">
    <source>
        <dbReference type="EMBL" id="QBH13028.1"/>
    </source>
</evidence>
<dbReference type="GO" id="GO:0005524">
    <property type="term" value="F:ATP binding"/>
    <property type="evidence" value="ECO:0007669"/>
    <property type="project" value="UniProtKB-KW"/>
</dbReference>
<evidence type="ECO:0000313" key="11">
    <source>
        <dbReference type="Proteomes" id="UP000293902"/>
    </source>
</evidence>
<reference evidence="8 11" key="2">
    <citation type="submission" date="2019-02" db="EMBL/GenBank/DDBJ databases">
        <title>Complete genome sequence of Desulfobacter hydrogenophilus AcRS1.</title>
        <authorList>
            <person name="Marietou A."/>
            <person name="Lund M.B."/>
            <person name="Marshall I.P.G."/>
            <person name="Schreiber L."/>
            <person name="Jorgensen B."/>
        </authorList>
    </citation>
    <scope>NUCLEOTIDE SEQUENCE [LARGE SCALE GENOMIC DNA]</scope>
    <source>
        <strain evidence="8 11">AcRS1</strain>
    </source>
</reference>
<keyword evidence="5" id="KW-0547">Nucleotide-binding</keyword>
<dbReference type="Proteomes" id="UP000248798">
    <property type="component" value="Unassembled WGS sequence"/>
</dbReference>
<evidence type="ECO:0000259" key="7">
    <source>
        <dbReference type="SMART" id="SM00382"/>
    </source>
</evidence>
<dbReference type="PANTHER" id="PTHR13779:SF7">
    <property type="entry name" value="ATPASE WRNIP1"/>
    <property type="match status" value="1"/>
</dbReference>
<dbReference type="SUPFAM" id="SSF48019">
    <property type="entry name" value="post-AAA+ oligomerization domain-like"/>
    <property type="match status" value="1"/>
</dbReference>
<comment type="similarity">
    <text evidence="2">Belongs to the AAA ATPase family. RarA/MGS1/WRNIP1 subfamily.</text>
</comment>
<dbReference type="Gene3D" id="3.40.50.300">
    <property type="entry name" value="P-loop containing nucleotide triphosphate hydrolases"/>
    <property type="match status" value="1"/>
</dbReference>
<dbReference type="Pfam" id="PF00004">
    <property type="entry name" value="AAA"/>
    <property type="match status" value="1"/>
</dbReference>
<dbReference type="GO" id="GO:0016887">
    <property type="term" value="F:ATP hydrolysis activity"/>
    <property type="evidence" value="ECO:0007669"/>
    <property type="project" value="InterPro"/>
</dbReference>
<dbReference type="GO" id="GO:0000731">
    <property type="term" value="P:DNA synthesis involved in DNA repair"/>
    <property type="evidence" value="ECO:0007669"/>
    <property type="project" value="TreeGrafter"/>
</dbReference>
<keyword evidence="4" id="KW-0235">DNA replication</keyword>
<organism evidence="9 10">
    <name type="scientific">Desulfobacter hydrogenophilus</name>
    <dbReference type="NCBI Taxonomy" id="2291"/>
    <lineage>
        <taxon>Bacteria</taxon>
        <taxon>Pseudomonadati</taxon>
        <taxon>Thermodesulfobacteriota</taxon>
        <taxon>Desulfobacteria</taxon>
        <taxon>Desulfobacterales</taxon>
        <taxon>Desulfobacteraceae</taxon>
        <taxon>Desulfobacter</taxon>
    </lineage>
</organism>
<proteinExistence type="inferred from homology"/>
<dbReference type="EMBL" id="QLNI01000001">
    <property type="protein sequence ID" value="RAM04011.1"/>
    <property type="molecule type" value="Genomic_DNA"/>
</dbReference>
<comment type="function">
    <text evidence="1">DNA-dependent ATPase that plays important roles in cellular responses to stalled DNA replication processes.</text>
</comment>